<sequence>MSQEEEQEEKKPETDAHDRLTRSQHLHKGVESDSAEGRRMRGSWIIRVKPPFSALGKLTAITYALPPDPMHREWDDSRNHSSTCIKRPIGLKQSPLEINLTHSLIYS</sequence>
<evidence type="ECO:0000313" key="2">
    <source>
        <dbReference type="EMBL" id="CAB1447984.1"/>
    </source>
</evidence>
<keyword evidence="3" id="KW-1185">Reference proteome</keyword>
<protein>
    <submittedName>
        <fullName evidence="2">Uncharacterized protein</fullName>
    </submittedName>
</protein>
<accession>A0A9N7YXD2</accession>
<gene>
    <name evidence="2" type="ORF">PLEPLA_LOCUS35648</name>
</gene>
<name>A0A9N7YXD2_PLEPL</name>
<evidence type="ECO:0000256" key="1">
    <source>
        <dbReference type="SAM" id="MobiDB-lite"/>
    </source>
</evidence>
<comment type="caution">
    <text evidence="2">The sequence shown here is derived from an EMBL/GenBank/DDBJ whole genome shotgun (WGS) entry which is preliminary data.</text>
</comment>
<feature type="region of interest" description="Disordered" evidence="1">
    <location>
        <begin position="1"/>
        <end position="41"/>
    </location>
</feature>
<feature type="compositionally biased region" description="Basic and acidic residues" evidence="1">
    <location>
        <begin position="28"/>
        <end position="39"/>
    </location>
</feature>
<dbReference type="AlphaFoldDB" id="A0A9N7YXD2"/>
<feature type="compositionally biased region" description="Basic and acidic residues" evidence="1">
    <location>
        <begin position="8"/>
        <end position="21"/>
    </location>
</feature>
<proteinExistence type="predicted"/>
<organism evidence="2 3">
    <name type="scientific">Pleuronectes platessa</name>
    <name type="common">European plaice</name>
    <dbReference type="NCBI Taxonomy" id="8262"/>
    <lineage>
        <taxon>Eukaryota</taxon>
        <taxon>Metazoa</taxon>
        <taxon>Chordata</taxon>
        <taxon>Craniata</taxon>
        <taxon>Vertebrata</taxon>
        <taxon>Euteleostomi</taxon>
        <taxon>Actinopterygii</taxon>
        <taxon>Neopterygii</taxon>
        <taxon>Teleostei</taxon>
        <taxon>Neoteleostei</taxon>
        <taxon>Acanthomorphata</taxon>
        <taxon>Carangaria</taxon>
        <taxon>Pleuronectiformes</taxon>
        <taxon>Pleuronectoidei</taxon>
        <taxon>Pleuronectidae</taxon>
        <taxon>Pleuronectes</taxon>
    </lineage>
</organism>
<dbReference type="Proteomes" id="UP001153269">
    <property type="component" value="Unassembled WGS sequence"/>
</dbReference>
<dbReference type="EMBL" id="CADEAL010003961">
    <property type="protein sequence ID" value="CAB1447984.1"/>
    <property type="molecule type" value="Genomic_DNA"/>
</dbReference>
<reference evidence="2" key="1">
    <citation type="submission" date="2020-03" db="EMBL/GenBank/DDBJ databases">
        <authorList>
            <person name="Weist P."/>
        </authorList>
    </citation>
    <scope>NUCLEOTIDE SEQUENCE</scope>
</reference>
<evidence type="ECO:0000313" key="3">
    <source>
        <dbReference type="Proteomes" id="UP001153269"/>
    </source>
</evidence>